<protein>
    <recommendedName>
        <fullName evidence="10">Imidazole glycerol phosphate synthase subunit HisH</fullName>
        <ecNumber evidence="10">4.3.2.10</ecNumber>
    </recommendedName>
    <alternativeName>
        <fullName evidence="10">IGP synthase glutaminase subunit</fullName>
        <ecNumber evidence="10">3.5.1.2</ecNumber>
    </alternativeName>
    <alternativeName>
        <fullName evidence="10">IGP synthase subunit HisH</fullName>
    </alternativeName>
    <alternativeName>
        <fullName evidence="10">ImGP synthase subunit HisH</fullName>
        <shortName evidence="10">IGPS subunit HisH</shortName>
    </alternativeName>
</protein>
<dbReference type="SUPFAM" id="SSF52317">
    <property type="entry name" value="Class I glutamine amidotransferase-like"/>
    <property type="match status" value="1"/>
</dbReference>
<accession>A0A679GGP7</accession>
<dbReference type="GeneID" id="57398868"/>
<evidence type="ECO:0000256" key="8">
    <source>
        <dbReference type="ARBA" id="ARBA00047838"/>
    </source>
</evidence>
<comment type="subunit">
    <text evidence="2 10">Heterodimer of HisH and HisF.</text>
</comment>
<dbReference type="EC" id="4.3.2.10" evidence="10"/>
<feature type="domain" description="Glutamine amidotransferase" evidence="12">
    <location>
        <begin position="6"/>
        <end position="200"/>
    </location>
</feature>
<evidence type="ECO:0000256" key="4">
    <source>
        <dbReference type="ARBA" id="ARBA00022801"/>
    </source>
</evidence>
<dbReference type="GO" id="GO:0004359">
    <property type="term" value="F:glutaminase activity"/>
    <property type="evidence" value="ECO:0007669"/>
    <property type="project" value="UniProtKB-EC"/>
</dbReference>
<keyword evidence="5 10" id="KW-0315">Glutamine amidotransferase</keyword>
<evidence type="ECO:0000256" key="1">
    <source>
        <dbReference type="ARBA" id="ARBA00005091"/>
    </source>
</evidence>
<dbReference type="PANTHER" id="PTHR42701:SF1">
    <property type="entry name" value="IMIDAZOLE GLYCEROL PHOSPHATE SYNTHASE SUBUNIT HISH"/>
    <property type="match status" value="1"/>
</dbReference>
<organism evidence="13 14">
    <name type="scientific">Metapseudomonas otitidis</name>
    <dbReference type="NCBI Taxonomy" id="319939"/>
    <lineage>
        <taxon>Bacteria</taxon>
        <taxon>Pseudomonadati</taxon>
        <taxon>Pseudomonadota</taxon>
        <taxon>Gammaproteobacteria</taxon>
        <taxon>Pseudomonadales</taxon>
        <taxon>Pseudomonadaceae</taxon>
        <taxon>Metapseudomonas</taxon>
    </lineage>
</organism>
<evidence type="ECO:0000313" key="13">
    <source>
        <dbReference type="EMBL" id="BCA29673.1"/>
    </source>
</evidence>
<dbReference type="GO" id="GO:0000107">
    <property type="term" value="F:imidazoleglycerol-phosphate synthase activity"/>
    <property type="evidence" value="ECO:0007669"/>
    <property type="project" value="UniProtKB-UniRule"/>
</dbReference>
<dbReference type="Gene3D" id="3.40.50.880">
    <property type="match status" value="1"/>
</dbReference>
<evidence type="ECO:0000256" key="9">
    <source>
        <dbReference type="ARBA" id="ARBA00049534"/>
    </source>
</evidence>
<dbReference type="RefSeq" id="WP_172434146.1">
    <property type="nucleotide sequence ID" value="NZ_AP022642.1"/>
</dbReference>
<dbReference type="EMBL" id="AP022642">
    <property type="protein sequence ID" value="BCA29673.1"/>
    <property type="molecule type" value="Genomic_DNA"/>
</dbReference>
<keyword evidence="10" id="KW-0963">Cytoplasm</keyword>
<dbReference type="InterPro" id="IPR010139">
    <property type="entry name" value="Imidazole-glycPsynth_HisH"/>
</dbReference>
<feature type="active site" evidence="10 11">
    <location>
        <position position="186"/>
    </location>
</feature>
<keyword evidence="7 10" id="KW-0456">Lyase</keyword>
<gene>
    <name evidence="10 13" type="primary">hisH</name>
    <name evidence="13" type="ORF">PtoMrB4_36500</name>
</gene>
<dbReference type="NCBIfam" id="TIGR01855">
    <property type="entry name" value="IMP_synth_hisH"/>
    <property type="match status" value="1"/>
</dbReference>
<proteinExistence type="inferred from homology"/>
<dbReference type="CDD" id="cd01748">
    <property type="entry name" value="GATase1_IGP_Synthase"/>
    <property type="match status" value="1"/>
</dbReference>
<evidence type="ECO:0000256" key="7">
    <source>
        <dbReference type="ARBA" id="ARBA00023239"/>
    </source>
</evidence>
<dbReference type="AlphaFoldDB" id="A0A679GGP7"/>
<dbReference type="PIRSF" id="PIRSF000495">
    <property type="entry name" value="Amidotransf_hisH"/>
    <property type="match status" value="1"/>
</dbReference>
<dbReference type="InterPro" id="IPR029062">
    <property type="entry name" value="Class_I_gatase-like"/>
</dbReference>
<reference evidence="13 14" key="1">
    <citation type="journal article" date="2020" name="Microbiol. Resour. Announc.">
        <title>Complete genome sequence of Pseudomonas otitidis strain MrB4, isolated from Lake Biwa in Japan.</title>
        <authorList>
            <person name="Miyazaki K."/>
            <person name="Hase E."/>
            <person name="Maruya T."/>
        </authorList>
    </citation>
    <scope>NUCLEOTIDE SEQUENCE [LARGE SCALE GENOMIC DNA]</scope>
    <source>
        <strain evidence="13 14">MrB4</strain>
    </source>
</reference>
<dbReference type="PANTHER" id="PTHR42701">
    <property type="entry name" value="IMIDAZOLE GLYCEROL PHOSPHATE SYNTHASE SUBUNIT HISH"/>
    <property type="match status" value="1"/>
</dbReference>
<evidence type="ECO:0000259" key="12">
    <source>
        <dbReference type="Pfam" id="PF00117"/>
    </source>
</evidence>
<comment type="function">
    <text evidence="10">IGPS catalyzes the conversion of PRFAR and glutamine to IGP, AICAR and glutamate. The HisH subunit catalyzes the hydrolysis of glutamine to glutamate and ammonia as part of the synthesis of IGP and AICAR. The resulting ammonia molecule is channeled to the active site of HisF.</text>
</comment>
<keyword evidence="4 10" id="KW-0378">Hydrolase</keyword>
<dbReference type="GO" id="GO:0000105">
    <property type="term" value="P:L-histidine biosynthetic process"/>
    <property type="evidence" value="ECO:0007669"/>
    <property type="project" value="UniProtKB-UniRule"/>
</dbReference>
<dbReference type="UniPathway" id="UPA00031">
    <property type="reaction ID" value="UER00010"/>
</dbReference>
<evidence type="ECO:0000256" key="10">
    <source>
        <dbReference type="HAMAP-Rule" id="MF_00278"/>
    </source>
</evidence>
<evidence type="ECO:0000256" key="3">
    <source>
        <dbReference type="ARBA" id="ARBA00022605"/>
    </source>
</evidence>
<dbReference type="Pfam" id="PF00117">
    <property type="entry name" value="GATase"/>
    <property type="match status" value="1"/>
</dbReference>
<evidence type="ECO:0000313" key="14">
    <source>
        <dbReference type="Proteomes" id="UP000501237"/>
    </source>
</evidence>
<dbReference type="Proteomes" id="UP000501237">
    <property type="component" value="Chromosome"/>
</dbReference>
<comment type="subcellular location">
    <subcellularLocation>
        <location evidence="10">Cytoplasm</location>
    </subcellularLocation>
</comment>
<feature type="active site" description="Nucleophile" evidence="10 11">
    <location>
        <position position="81"/>
    </location>
</feature>
<dbReference type="EC" id="3.5.1.2" evidence="10"/>
<keyword evidence="3 10" id="KW-0028">Amino-acid biosynthesis</keyword>
<evidence type="ECO:0000256" key="6">
    <source>
        <dbReference type="ARBA" id="ARBA00023102"/>
    </source>
</evidence>
<dbReference type="GO" id="GO:0005737">
    <property type="term" value="C:cytoplasm"/>
    <property type="evidence" value="ECO:0007669"/>
    <property type="project" value="UniProtKB-SubCell"/>
</dbReference>
<evidence type="ECO:0000256" key="2">
    <source>
        <dbReference type="ARBA" id="ARBA00011152"/>
    </source>
</evidence>
<comment type="pathway">
    <text evidence="1 10">Amino-acid biosynthesis; L-histidine biosynthesis; L-histidine from 5-phospho-alpha-D-ribose 1-diphosphate: step 5/9.</text>
</comment>
<sequence>MSRVCILDYGSGNVRSVANLFATLGETRVSNDPHVIADATHLVLPGVGAYGAAMARIAQQLPLDGVRRAVFEQGKPFLGICVGMQVLSDEGHEFGQHAGLGWIPGRVRALDSAGLPLPHVGWNDIRGERPHPLLQGLEATPDFYFVHSYAFATASADDVIATVEYGSRFPAVVGRENVLGVQFHPEKSQRAGTQLLKNFLELA</sequence>
<evidence type="ECO:0000256" key="11">
    <source>
        <dbReference type="PIRSR" id="PIRSR000495-1"/>
    </source>
</evidence>
<dbReference type="InterPro" id="IPR017926">
    <property type="entry name" value="GATASE"/>
</dbReference>
<dbReference type="KEGG" id="poj:PtoMrB4_36500"/>
<feature type="active site" evidence="10 11">
    <location>
        <position position="184"/>
    </location>
</feature>
<evidence type="ECO:0000256" key="5">
    <source>
        <dbReference type="ARBA" id="ARBA00022962"/>
    </source>
</evidence>
<name>A0A679GGP7_9GAMM</name>
<dbReference type="HAMAP" id="MF_00278">
    <property type="entry name" value="HisH"/>
    <property type="match status" value="1"/>
</dbReference>
<comment type="catalytic activity">
    <reaction evidence="8 10">
        <text>5-[(5-phospho-1-deoxy-D-ribulos-1-ylimino)methylamino]-1-(5-phospho-beta-D-ribosyl)imidazole-4-carboxamide + L-glutamine = D-erythro-1-(imidazol-4-yl)glycerol 3-phosphate + 5-amino-1-(5-phospho-beta-D-ribosyl)imidazole-4-carboxamide + L-glutamate + H(+)</text>
        <dbReference type="Rhea" id="RHEA:24793"/>
        <dbReference type="ChEBI" id="CHEBI:15378"/>
        <dbReference type="ChEBI" id="CHEBI:29985"/>
        <dbReference type="ChEBI" id="CHEBI:58278"/>
        <dbReference type="ChEBI" id="CHEBI:58359"/>
        <dbReference type="ChEBI" id="CHEBI:58475"/>
        <dbReference type="ChEBI" id="CHEBI:58525"/>
        <dbReference type="EC" id="4.3.2.10"/>
    </reaction>
</comment>
<dbReference type="PROSITE" id="PS51273">
    <property type="entry name" value="GATASE_TYPE_1"/>
    <property type="match status" value="1"/>
</dbReference>
<comment type="catalytic activity">
    <reaction evidence="9 10">
        <text>L-glutamine + H2O = L-glutamate + NH4(+)</text>
        <dbReference type="Rhea" id="RHEA:15889"/>
        <dbReference type="ChEBI" id="CHEBI:15377"/>
        <dbReference type="ChEBI" id="CHEBI:28938"/>
        <dbReference type="ChEBI" id="CHEBI:29985"/>
        <dbReference type="ChEBI" id="CHEBI:58359"/>
        <dbReference type="EC" id="3.5.1.2"/>
    </reaction>
</comment>
<dbReference type="GO" id="GO:0016829">
    <property type="term" value="F:lyase activity"/>
    <property type="evidence" value="ECO:0007669"/>
    <property type="project" value="UniProtKB-KW"/>
</dbReference>
<keyword evidence="6 10" id="KW-0368">Histidine biosynthesis</keyword>